<dbReference type="Pfam" id="PF24883">
    <property type="entry name" value="NPHP3_N"/>
    <property type="match status" value="1"/>
</dbReference>
<gene>
    <name evidence="3" type="ORF">M408DRAFT_271003</name>
</gene>
<dbReference type="STRING" id="933852.A0A0C3BH66"/>
<evidence type="ECO:0000313" key="4">
    <source>
        <dbReference type="Proteomes" id="UP000054097"/>
    </source>
</evidence>
<reference evidence="3 4" key="1">
    <citation type="submission" date="2014-04" db="EMBL/GenBank/DDBJ databases">
        <authorList>
            <consortium name="DOE Joint Genome Institute"/>
            <person name="Kuo A."/>
            <person name="Zuccaro A."/>
            <person name="Kohler A."/>
            <person name="Nagy L.G."/>
            <person name="Floudas D."/>
            <person name="Copeland A."/>
            <person name="Barry K.W."/>
            <person name="Cichocki N."/>
            <person name="Veneault-Fourrey C."/>
            <person name="LaButti K."/>
            <person name="Lindquist E.A."/>
            <person name="Lipzen A."/>
            <person name="Lundell T."/>
            <person name="Morin E."/>
            <person name="Murat C."/>
            <person name="Sun H."/>
            <person name="Tunlid A."/>
            <person name="Henrissat B."/>
            <person name="Grigoriev I.V."/>
            <person name="Hibbett D.S."/>
            <person name="Martin F."/>
            <person name="Nordberg H.P."/>
            <person name="Cantor M.N."/>
            <person name="Hua S.X."/>
        </authorList>
    </citation>
    <scope>NUCLEOTIDE SEQUENCE [LARGE SCALE GENOMIC DNA]</scope>
    <source>
        <strain evidence="3 4">MAFF 305830</strain>
    </source>
</reference>
<dbReference type="OrthoDB" id="448455at2759"/>
<dbReference type="AlphaFoldDB" id="A0A0C3BH66"/>
<keyword evidence="4" id="KW-1185">Reference proteome</keyword>
<evidence type="ECO:0000256" key="1">
    <source>
        <dbReference type="ARBA" id="ARBA00022737"/>
    </source>
</evidence>
<evidence type="ECO:0000313" key="3">
    <source>
        <dbReference type="EMBL" id="KIM30816.1"/>
    </source>
</evidence>
<keyword evidence="1" id="KW-0677">Repeat</keyword>
<protein>
    <recommendedName>
        <fullName evidence="2">Nephrocystin 3-like N-terminal domain-containing protein</fullName>
    </recommendedName>
</protein>
<dbReference type="EMBL" id="KN824283">
    <property type="protein sequence ID" value="KIM30816.1"/>
    <property type="molecule type" value="Genomic_DNA"/>
</dbReference>
<evidence type="ECO:0000259" key="2">
    <source>
        <dbReference type="Pfam" id="PF24883"/>
    </source>
</evidence>
<accession>A0A0C3BH66</accession>
<dbReference type="HOGENOM" id="CLU_1074300_0_0_1"/>
<organism evidence="3 4">
    <name type="scientific">Serendipita vermifera MAFF 305830</name>
    <dbReference type="NCBI Taxonomy" id="933852"/>
    <lineage>
        <taxon>Eukaryota</taxon>
        <taxon>Fungi</taxon>
        <taxon>Dikarya</taxon>
        <taxon>Basidiomycota</taxon>
        <taxon>Agaricomycotina</taxon>
        <taxon>Agaricomycetes</taxon>
        <taxon>Sebacinales</taxon>
        <taxon>Serendipitaceae</taxon>
        <taxon>Serendipita</taxon>
    </lineage>
</organism>
<dbReference type="Proteomes" id="UP000054097">
    <property type="component" value="Unassembled WGS sequence"/>
</dbReference>
<feature type="domain" description="Nephrocystin 3-like N-terminal" evidence="2">
    <location>
        <begin position="176"/>
        <end position="212"/>
    </location>
</feature>
<reference evidence="4" key="2">
    <citation type="submission" date="2015-01" db="EMBL/GenBank/DDBJ databases">
        <title>Evolutionary Origins and Diversification of the Mycorrhizal Mutualists.</title>
        <authorList>
            <consortium name="DOE Joint Genome Institute"/>
            <consortium name="Mycorrhizal Genomics Consortium"/>
            <person name="Kohler A."/>
            <person name="Kuo A."/>
            <person name="Nagy L.G."/>
            <person name="Floudas D."/>
            <person name="Copeland A."/>
            <person name="Barry K.W."/>
            <person name="Cichocki N."/>
            <person name="Veneault-Fourrey C."/>
            <person name="LaButti K."/>
            <person name="Lindquist E.A."/>
            <person name="Lipzen A."/>
            <person name="Lundell T."/>
            <person name="Morin E."/>
            <person name="Murat C."/>
            <person name="Riley R."/>
            <person name="Ohm R."/>
            <person name="Sun H."/>
            <person name="Tunlid A."/>
            <person name="Henrissat B."/>
            <person name="Grigoriev I.V."/>
            <person name="Hibbett D.S."/>
            <person name="Martin F."/>
        </authorList>
    </citation>
    <scope>NUCLEOTIDE SEQUENCE [LARGE SCALE GENOMIC DNA]</scope>
    <source>
        <strain evidence="4">MAFF 305830</strain>
    </source>
</reference>
<sequence length="212" mass="24513">MAEIIGIVSGVLAFVGAAQKSLNAINDFRSATKERENLLRHLSYVEVGLKKLEGVLDKVDPDDQNLDDIRRHLDDFKSTLKDLTERLESSGETSRFNVRRRVKWAVKDKSLAKEDIAKIEEFEQLLTKWLALDIWDKVRKHEEIIRDEERQKILDWLSPINFFARQDEIFSKRQADTGTWLLENDGFKKWKLGEEKMLWCSGIPGAGKTVLA</sequence>
<dbReference type="PANTHER" id="PTHR10039:SF16">
    <property type="entry name" value="GPI INOSITOL-DEACYLASE"/>
    <property type="match status" value="1"/>
</dbReference>
<dbReference type="PANTHER" id="PTHR10039">
    <property type="entry name" value="AMELOGENIN"/>
    <property type="match status" value="1"/>
</dbReference>
<name>A0A0C3BH66_SERVB</name>
<proteinExistence type="predicted"/>
<dbReference type="InterPro" id="IPR056884">
    <property type="entry name" value="NPHP3-like_N"/>
</dbReference>